<dbReference type="RefSeq" id="WP_076043226.1">
    <property type="nucleotide sequence ID" value="NZ_MQUR01000005.1"/>
</dbReference>
<organism evidence="1 2">
    <name type="scientific">Streptomyces amritsarensis</name>
    <dbReference type="NCBI Taxonomy" id="681158"/>
    <lineage>
        <taxon>Bacteria</taxon>
        <taxon>Bacillati</taxon>
        <taxon>Actinomycetota</taxon>
        <taxon>Actinomycetes</taxon>
        <taxon>Kitasatosporales</taxon>
        <taxon>Streptomycetaceae</taxon>
        <taxon>Streptomyces</taxon>
    </lineage>
</organism>
<dbReference type="InterPro" id="IPR045677">
    <property type="entry name" value="DUF6197"/>
</dbReference>
<proteinExistence type="predicted"/>
<sequence>MTRILARPTHRTGLSDPHPRAVLDLIGQVEEVYATGPTGYRDPSVRHTLRTARELIMRYGWTRGTLCDRHGLCLLGSVQAAALAYDPALWAREVRAAELQLMTALNTRDPHDLPRFNNAQTWAGPVLDLLIRAAR</sequence>
<keyword evidence="2" id="KW-1185">Reference proteome</keyword>
<dbReference type="EMBL" id="MQUR01000005">
    <property type="protein sequence ID" value="OLZ72553.1"/>
    <property type="molecule type" value="Genomic_DNA"/>
</dbReference>
<gene>
    <name evidence="1" type="ORF">AVW11_03945</name>
</gene>
<evidence type="ECO:0000313" key="2">
    <source>
        <dbReference type="Proteomes" id="UP000187151"/>
    </source>
</evidence>
<dbReference type="Pfam" id="PF19698">
    <property type="entry name" value="DUF6197"/>
    <property type="match status" value="1"/>
</dbReference>
<accession>A0ABX3GCN6</accession>
<comment type="caution">
    <text evidence="1">The sequence shown here is derived from an EMBL/GenBank/DDBJ whole genome shotgun (WGS) entry which is preliminary data.</text>
</comment>
<protein>
    <submittedName>
        <fullName evidence="1">Uncharacterized protein</fullName>
    </submittedName>
</protein>
<dbReference type="Proteomes" id="UP000187151">
    <property type="component" value="Unassembled WGS sequence"/>
</dbReference>
<name>A0ABX3GCN6_9ACTN</name>
<evidence type="ECO:0000313" key="1">
    <source>
        <dbReference type="EMBL" id="OLZ72553.1"/>
    </source>
</evidence>
<reference evidence="1 2" key="1">
    <citation type="submission" date="2016-01" db="EMBL/GenBank/DDBJ databases">
        <title>Streptomyces amritsarensis strain MTCC 11845 genome sequencing and assembly.</title>
        <authorList>
            <person name="Sharma D."/>
            <person name="Nair G.R."/>
            <person name="Kaur G."/>
            <person name="Manhas R.K."/>
            <person name="Mayilraj S."/>
        </authorList>
    </citation>
    <scope>NUCLEOTIDE SEQUENCE [LARGE SCALE GENOMIC DNA]</scope>
    <source>
        <strain evidence="1 2">MTCC 11845</strain>
    </source>
</reference>